<dbReference type="Pfam" id="PF00271">
    <property type="entry name" value="Helicase_C"/>
    <property type="match status" value="1"/>
</dbReference>
<dbReference type="InterPro" id="IPR038718">
    <property type="entry name" value="SNF2-like_sf"/>
</dbReference>
<dbReference type="GO" id="GO:0016787">
    <property type="term" value="F:hydrolase activity"/>
    <property type="evidence" value="ECO:0007669"/>
    <property type="project" value="UniProtKB-KW"/>
</dbReference>
<dbReference type="PROSITE" id="PS50089">
    <property type="entry name" value="ZF_RING_2"/>
    <property type="match status" value="1"/>
</dbReference>
<sequence>MSLKHLLNPVDEDKDTNVSQIHEGHLVSSEQQFNFAVNAPAMTFNMNDPINMDMPMNIWGDYNGEIPRVSDYLGPSAMNPLVNFPIIQQGSLFANEFTQTDLLPADQQFDMMDLDMGYNMNVGFDFNSMMPIAEEHTIASEIPNPLENFQHLDIPTESSREGSSTTPEGPESSQSLQTPMTAQEEEDVMVHYGMLHNIEVKLVPDDMTAIDDRLKIGESAYQHFTPTEYQKQLMLCFPDDDKQFGHLCSATGQALLPLLTRPRVDLEPLALKGDLRDVIHRANKSADARVKVDINIYGMRADADVIGTLLSQGKLWLQRSSHGRSGTEYENPHFLSIAIEDSEIGVLNPEIAVNNEQPKKKTREDQLRKMVEEVYKTVENNRELEMVEGGDRVTRQLLRHQKEALGFMLERESGNINERYKLWEEIKLDGKVQYKHKITKRRKDIEPVEKGGGILADDMGMGKSLSILALVMKTLDNGVDWATEKNAEHKGRRAVQYSRSTLVVVSAALLVDEWMNEVKKHLQTGLKVVKYHGDKRPKNLDQLQEIEDSDIVVTTYHTLTAEYLVGKGKLSPLYKLGWYRIVLDEAHIIRRPSTKFFQACEELHANSRWCLSGTPIQNKLADIGSLFRFIRAEPFDKASEFRKWIETPFDNSCDDPKVIKDRLVLLLEALCLRRTRHVLELPATRQFIKVLDFTAKERDQYDRTKAIIVRNMQHRAGEVDKSSKFGQFQLWLQLRIVCNHGTFQKLFSWHRRNLLEEREAIIGSASYGEISCVGCEEPLPVLGHNYNKSMFKDNCSHVLCAQCIKESNFDELGGTEKRCPVCIRWYREPLSNKDDQESEDRPKSGKRRKKTALKDDHEHYFNDEGHSTKIRALVKDVSKDLWTTKSIIFSCWTRTLHLIGRHLEEAKIPYLQLDGNSPLPQRQQTLQKFEKGEETPVLIMTTGTGAFGLNLTCANRIFIAELQWNPSVESQAISRAIRLGQKKQVLVWRYIIRDTVEGGIKQQQEYKKQIAALGFEEEID</sequence>
<dbReference type="InterPro" id="IPR001650">
    <property type="entry name" value="Helicase_C-like"/>
</dbReference>
<evidence type="ECO:0000256" key="4">
    <source>
        <dbReference type="ARBA" id="ARBA00022801"/>
    </source>
</evidence>
<dbReference type="PANTHER" id="PTHR45626:SF52">
    <property type="entry name" value="SINGLE-STRANDED DNA-DEPENDENT ATPASE (EUROFUNG)"/>
    <property type="match status" value="1"/>
</dbReference>
<dbReference type="Proteomes" id="UP000782241">
    <property type="component" value="Unassembled WGS sequence"/>
</dbReference>
<comment type="caution">
    <text evidence="12">The sequence shown here is derived from an EMBL/GenBank/DDBJ whole genome shotgun (WGS) entry which is preliminary data.</text>
</comment>
<dbReference type="Pfam" id="PF00176">
    <property type="entry name" value="SNF2-rel_dom"/>
    <property type="match status" value="1"/>
</dbReference>
<dbReference type="Gene3D" id="3.40.50.300">
    <property type="entry name" value="P-loop containing nucleotide triphosphate hydrolases"/>
    <property type="match status" value="1"/>
</dbReference>
<dbReference type="GO" id="GO:0008270">
    <property type="term" value="F:zinc ion binding"/>
    <property type="evidence" value="ECO:0007669"/>
    <property type="project" value="UniProtKB-KW"/>
</dbReference>
<dbReference type="PROSITE" id="PS51192">
    <property type="entry name" value="HELICASE_ATP_BIND_1"/>
    <property type="match status" value="1"/>
</dbReference>
<dbReference type="EMBL" id="JAGPUO010000015">
    <property type="protein sequence ID" value="KAG5658082.1"/>
    <property type="molecule type" value="Genomic_DNA"/>
</dbReference>
<feature type="domain" description="Helicase C-terminal" evidence="11">
    <location>
        <begin position="869"/>
        <end position="1020"/>
    </location>
</feature>
<evidence type="ECO:0000256" key="3">
    <source>
        <dbReference type="ARBA" id="ARBA00022771"/>
    </source>
</evidence>
<feature type="compositionally biased region" description="Polar residues" evidence="8">
    <location>
        <begin position="161"/>
        <end position="181"/>
    </location>
</feature>
<feature type="region of interest" description="Disordered" evidence="8">
    <location>
        <begin position="833"/>
        <end position="855"/>
    </location>
</feature>
<dbReference type="CDD" id="cd16449">
    <property type="entry name" value="RING-HC"/>
    <property type="match status" value="1"/>
</dbReference>
<feature type="domain" description="RING-type" evidence="9">
    <location>
        <begin position="772"/>
        <end position="822"/>
    </location>
</feature>
<dbReference type="GO" id="GO:0008094">
    <property type="term" value="F:ATP-dependent activity, acting on DNA"/>
    <property type="evidence" value="ECO:0007669"/>
    <property type="project" value="TreeGrafter"/>
</dbReference>
<dbReference type="InterPro" id="IPR001841">
    <property type="entry name" value="Znf_RING"/>
</dbReference>
<accession>A0A9P7GW37</accession>
<reference evidence="12" key="1">
    <citation type="submission" date="2021-04" db="EMBL/GenBank/DDBJ databases">
        <title>Draft genome of Fusarium avenaceum strain F156N33, isolated from an atmospheric sample in Virginia.</title>
        <authorList>
            <person name="Yang S."/>
            <person name="Vinatzer B.A."/>
            <person name="Coleman J."/>
        </authorList>
    </citation>
    <scope>NUCLEOTIDE SEQUENCE</scope>
    <source>
        <strain evidence="12">F156N33</strain>
    </source>
</reference>
<evidence type="ECO:0000256" key="5">
    <source>
        <dbReference type="ARBA" id="ARBA00022833"/>
    </source>
</evidence>
<dbReference type="InterPro" id="IPR050628">
    <property type="entry name" value="SNF2_RAD54_helicase_TF"/>
</dbReference>
<organism evidence="12 13">
    <name type="scientific">Fusarium avenaceum</name>
    <dbReference type="NCBI Taxonomy" id="40199"/>
    <lineage>
        <taxon>Eukaryota</taxon>
        <taxon>Fungi</taxon>
        <taxon>Dikarya</taxon>
        <taxon>Ascomycota</taxon>
        <taxon>Pezizomycotina</taxon>
        <taxon>Sordariomycetes</taxon>
        <taxon>Hypocreomycetidae</taxon>
        <taxon>Hypocreales</taxon>
        <taxon>Nectriaceae</taxon>
        <taxon>Fusarium</taxon>
        <taxon>Fusarium tricinctum species complex</taxon>
    </lineage>
</organism>
<evidence type="ECO:0000259" key="10">
    <source>
        <dbReference type="PROSITE" id="PS51192"/>
    </source>
</evidence>
<dbReference type="SMART" id="SM00487">
    <property type="entry name" value="DEXDc"/>
    <property type="match status" value="1"/>
</dbReference>
<dbReference type="GO" id="GO:0006281">
    <property type="term" value="P:DNA repair"/>
    <property type="evidence" value="ECO:0007669"/>
    <property type="project" value="TreeGrafter"/>
</dbReference>
<dbReference type="InterPro" id="IPR017907">
    <property type="entry name" value="Znf_RING_CS"/>
</dbReference>
<keyword evidence="1" id="KW-0479">Metal-binding</keyword>
<evidence type="ECO:0000259" key="9">
    <source>
        <dbReference type="PROSITE" id="PS50089"/>
    </source>
</evidence>
<dbReference type="InterPro" id="IPR049730">
    <property type="entry name" value="SNF2/RAD54-like_C"/>
</dbReference>
<dbReference type="GO" id="GO:0005634">
    <property type="term" value="C:nucleus"/>
    <property type="evidence" value="ECO:0007669"/>
    <property type="project" value="TreeGrafter"/>
</dbReference>
<evidence type="ECO:0000259" key="11">
    <source>
        <dbReference type="PROSITE" id="PS51194"/>
    </source>
</evidence>
<dbReference type="SUPFAM" id="SSF52540">
    <property type="entry name" value="P-loop containing nucleoside triphosphate hydrolases"/>
    <property type="match status" value="2"/>
</dbReference>
<name>A0A9P7GW37_9HYPO</name>
<keyword evidence="5" id="KW-0862">Zinc</keyword>
<dbReference type="CDD" id="cd18008">
    <property type="entry name" value="DEXDc_SHPRH-like"/>
    <property type="match status" value="1"/>
</dbReference>
<dbReference type="InterPro" id="IPR027417">
    <property type="entry name" value="P-loop_NTPase"/>
</dbReference>
<dbReference type="GO" id="GO:0005524">
    <property type="term" value="F:ATP binding"/>
    <property type="evidence" value="ECO:0007669"/>
    <property type="project" value="UniProtKB-KW"/>
</dbReference>
<evidence type="ECO:0000313" key="12">
    <source>
        <dbReference type="EMBL" id="KAG5658082.1"/>
    </source>
</evidence>
<evidence type="ECO:0000256" key="1">
    <source>
        <dbReference type="ARBA" id="ARBA00022723"/>
    </source>
</evidence>
<dbReference type="PANTHER" id="PTHR45626">
    <property type="entry name" value="TRANSCRIPTION TERMINATION FACTOR 2-RELATED"/>
    <property type="match status" value="1"/>
</dbReference>
<feature type="domain" description="Helicase ATP-binding" evidence="10">
    <location>
        <begin position="444"/>
        <end position="633"/>
    </location>
</feature>
<evidence type="ECO:0000256" key="6">
    <source>
        <dbReference type="ARBA" id="ARBA00022840"/>
    </source>
</evidence>
<dbReference type="PROSITE" id="PS51194">
    <property type="entry name" value="HELICASE_CTER"/>
    <property type="match status" value="1"/>
</dbReference>
<gene>
    <name evidence="12" type="ORF">KAF25_007033</name>
</gene>
<proteinExistence type="predicted"/>
<keyword evidence="13" id="KW-1185">Reference proteome</keyword>
<dbReference type="SMART" id="SM00490">
    <property type="entry name" value="HELICc"/>
    <property type="match status" value="1"/>
</dbReference>
<dbReference type="InterPro" id="IPR014001">
    <property type="entry name" value="Helicase_ATP-bd"/>
</dbReference>
<feature type="compositionally biased region" description="Basic and acidic residues" evidence="8">
    <location>
        <begin position="833"/>
        <end position="843"/>
    </location>
</feature>
<keyword evidence="3 7" id="KW-0863">Zinc-finger</keyword>
<evidence type="ECO:0000256" key="2">
    <source>
        <dbReference type="ARBA" id="ARBA00022741"/>
    </source>
</evidence>
<dbReference type="CDD" id="cd18793">
    <property type="entry name" value="SF2_C_SNF"/>
    <property type="match status" value="1"/>
</dbReference>
<dbReference type="InterPro" id="IPR000330">
    <property type="entry name" value="SNF2_N"/>
</dbReference>
<evidence type="ECO:0000256" key="7">
    <source>
        <dbReference type="PROSITE-ProRule" id="PRU00175"/>
    </source>
</evidence>
<dbReference type="AlphaFoldDB" id="A0A9P7GW37"/>
<keyword evidence="6" id="KW-0067">ATP-binding</keyword>
<keyword evidence="4" id="KW-0378">Hydrolase</keyword>
<evidence type="ECO:0000313" key="13">
    <source>
        <dbReference type="Proteomes" id="UP000782241"/>
    </source>
</evidence>
<evidence type="ECO:0000256" key="8">
    <source>
        <dbReference type="SAM" id="MobiDB-lite"/>
    </source>
</evidence>
<protein>
    <submittedName>
        <fullName evidence="12">Uncharacterized protein</fullName>
    </submittedName>
</protein>
<keyword evidence="2" id="KW-0547">Nucleotide-binding</keyword>
<dbReference type="Gene3D" id="3.40.50.10810">
    <property type="entry name" value="Tandem AAA-ATPase domain"/>
    <property type="match status" value="1"/>
</dbReference>
<feature type="region of interest" description="Disordered" evidence="8">
    <location>
        <begin position="156"/>
        <end position="181"/>
    </location>
</feature>
<dbReference type="PROSITE" id="PS00518">
    <property type="entry name" value="ZF_RING_1"/>
    <property type="match status" value="1"/>
</dbReference>